<sequence length="38" mass="3700">MGVTKALGLVGTKSTLSGAVAHGEPLVEPLPMGCGCDC</sequence>
<dbReference type="EMBL" id="MRCX01000004">
    <property type="protein sequence ID" value="RKK86699.1"/>
    <property type="molecule type" value="Genomic_DNA"/>
</dbReference>
<dbReference type="AlphaFoldDB" id="A0A420P2D8"/>
<accession>A0A420P2D8</accession>
<proteinExistence type="predicted"/>
<comment type="caution">
    <text evidence="1">The sequence shown here is derived from an EMBL/GenBank/DDBJ whole genome shotgun (WGS) entry which is preliminary data.</text>
</comment>
<reference evidence="1 2" key="1">
    <citation type="journal article" date="2018" name="Sci. Rep.">
        <title>Characterisation of pathogen-specific regions and novel effector candidates in Fusarium oxysporum f. sp. cepae.</title>
        <authorList>
            <person name="Armitage A.D."/>
            <person name="Taylor A."/>
            <person name="Sobczyk M.K."/>
            <person name="Baxter L."/>
            <person name="Greenfield B.P."/>
            <person name="Bates H.J."/>
            <person name="Wilson F."/>
            <person name="Jackson A.C."/>
            <person name="Ott S."/>
            <person name="Harrison R.J."/>
            <person name="Clarkson J.P."/>
        </authorList>
    </citation>
    <scope>NUCLEOTIDE SEQUENCE [LARGE SCALE GENOMIC DNA]</scope>
    <source>
        <strain evidence="1 2">Fo_A13</strain>
    </source>
</reference>
<protein>
    <submittedName>
        <fullName evidence="1">Uncharacterized protein</fullName>
    </submittedName>
</protein>
<name>A0A420P2D8_FUSOX</name>
<evidence type="ECO:0000313" key="2">
    <source>
        <dbReference type="Proteomes" id="UP000285084"/>
    </source>
</evidence>
<organism evidence="1 2">
    <name type="scientific">Fusarium oxysporum</name>
    <name type="common">Fusarium vascular wilt</name>
    <dbReference type="NCBI Taxonomy" id="5507"/>
    <lineage>
        <taxon>Eukaryota</taxon>
        <taxon>Fungi</taxon>
        <taxon>Dikarya</taxon>
        <taxon>Ascomycota</taxon>
        <taxon>Pezizomycotina</taxon>
        <taxon>Sordariomycetes</taxon>
        <taxon>Hypocreomycetidae</taxon>
        <taxon>Hypocreales</taxon>
        <taxon>Nectriaceae</taxon>
        <taxon>Fusarium</taxon>
        <taxon>Fusarium oxysporum species complex</taxon>
    </lineage>
</organism>
<dbReference type="Proteomes" id="UP000285084">
    <property type="component" value="Unassembled WGS sequence"/>
</dbReference>
<gene>
    <name evidence="1" type="ORF">BFJ69_g922</name>
</gene>
<evidence type="ECO:0000313" key="1">
    <source>
        <dbReference type="EMBL" id="RKK86699.1"/>
    </source>
</evidence>